<gene>
    <name evidence="1" type="ORF">MNBD_DELTA04-376</name>
</gene>
<accession>A0A3B0VRW7</accession>
<proteinExistence type="predicted"/>
<protein>
    <recommendedName>
        <fullName evidence="2">DUF4292 domain-containing protein</fullName>
    </recommendedName>
</protein>
<dbReference type="AlphaFoldDB" id="A0A3B0VRW7"/>
<dbReference type="EMBL" id="UOEY01000082">
    <property type="protein sequence ID" value="VAW39649.1"/>
    <property type="molecule type" value="Genomic_DNA"/>
</dbReference>
<evidence type="ECO:0008006" key="2">
    <source>
        <dbReference type="Google" id="ProtNLM"/>
    </source>
</evidence>
<evidence type="ECO:0000313" key="1">
    <source>
        <dbReference type="EMBL" id="VAW39649.1"/>
    </source>
</evidence>
<dbReference type="PROSITE" id="PS51257">
    <property type="entry name" value="PROKAR_LIPOPROTEIN"/>
    <property type="match status" value="1"/>
</dbReference>
<sequence>MKHGPMASMSRRCGALFLVCGFLLAGCAGRLPSTAPVAGNAKALVLSRFQDFLDRECARSVDADVTLSWQALWSGATVRGMLQVQKPAMLRYTAVDPLGRPLFIIVSDGATFTAVDTIKGEGYTGPVSAPFWRKYIPEGISPKELFFWLSGGLPPGELRVDDVRLGKSSPWPWIILTAPGGLHHQVLFDPAAGRILRHVVADREQAILLDVTYSGAVRPKGEPGCPWPEELEIKGAAIPGTIRIRFDRILSEAVLPSATFHLALPVHYPVHKIK</sequence>
<reference evidence="1" key="1">
    <citation type="submission" date="2018-06" db="EMBL/GenBank/DDBJ databases">
        <authorList>
            <person name="Zhirakovskaya E."/>
        </authorList>
    </citation>
    <scope>NUCLEOTIDE SEQUENCE</scope>
</reference>
<name>A0A3B0VRW7_9ZZZZ</name>
<organism evidence="1">
    <name type="scientific">hydrothermal vent metagenome</name>
    <dbReference type="NCBI Taxonomy" id="652676"/>
    <lineage>
        <taxon>unclassified sequences</taxon>
        <taxon>metagenomes</taxon>
        <taxon>ecological metagenomes</taxon>
    </lineage>
</organism>